<feature type="compositionally biased region" description="Acidic residues" evidence="1">
    <location>
        <begin position="12"/>
        <end position="33"/>
    </location>
</feature>
<sequence length="55" mass="6499">MKQVRENRGLSDDEYDTDELVSDDEGDEEGEGEELSKTKFATFVMPKKMFDYKWE</sequence>
<organism evidence="2 3">
    <name type="scientific">Trifolium medium</name>
    <dbReference type="NCBI Taxonomy" id="97028"/>
    <lineage>
        <taxon>Eukaryota</taxon>
        <taxon>Viridiplantae</taxon>
        <taxon>Streptophyta</taxon>
        <taxon>Embryophyta</taxon>
        <taxon>Tracheophyta</taxon>
        <taxon>Spermatophyta</taxon>
        <taxon>Magnoliopsida</taxon>
        <taxon>eudicotyledons</taxon>
        <taxon>Gunneridae</taxon>
        <taxon>Pentapetalae</taxon>
        <taxon>rosids</taxon>
        <taxon>fabids</taxon>
        <taxon>Fabales</taxon>
        <taxon>Fabaceae</taxon>
        <taxon>Papilionoideae</taxon>
        <taxon>50 kb inversion clade</taxon>
        <taxon>NPAAA clade</taxon>
        <taxon>Hologalegina</taxon>
        <taxon>IRL clade</taxon>
        <taxon>Trifolieae</taxon>
        <taxon>Trifolium</taxon>
    </lineage>
</organism>
<dbReference type="AlphaFoldDB" id="A0A392VMV0"/>
<proteinExistence type="predicted"/>
<evidence type="ECO:0000256" key="1">
    <source>
        <dbReference type="SAM" id="MobiDB-lite"/>
    </source>
</evidence>
<dbReference type="EMBL" id="LXQA011214135">
    <property type="protein sequence ID" value="MCI89217.1"/>
    <property type="molecule type" value="Genomic_DNA"/>
</dbReference>
<keyword evidence="3" id="KW-1185">Reference proteome</keyword>
<feature type="compositionally biased region" description="Basic and acidic residues" evidence="1">
    <location>
        <begin position="1"/>
        <end position="11"/>
    </location>
</feature>
<feature type="non-terminal residue" evidence="2">
    <location>
        <position position="55"/>
    </location>
</feature>
<evidence type="ECO:0000313" key="3">
    <source>
        <dbReference type="Proteomes" id="UP000265520"/>
    </source>
</evidence>
<feature type="region of interest" description="Disordered" evidence="1">
    <location>
        <begin position="1"/>
        <end position="38"/>
    </location>
</feature>
<accession>A0A392VMV0</accession>
<comment type="caution">
    <text evidence="2">The sequence shown here is derived from an EMBL/GenBank/DDBJ whole genome shotgun (WGS) entry which is preliminary data.</text>
</comment>
<protein>
    <submittedName>
        <fullName evidence="2">Uncharacterized protein</fullName>
    </submittedName>
</protein>
<reference evidence="2 3" key="1">
    <citation type="journal article" date="2018" name="Front. Plant Sci.">
        <title>Red Clover (Trifolium pratense) and Zigzag Clover (T. medium) - A Picture of Genomic Similarities and Differences.</title>
        <authorList>
            <person name="Dluhosova J."/>
            <person name="Istvanek J."/>
            <person name="Nedelnik J."/>
            <person name="Repkova J."/>
        </authorList>
    </citation>
    <scope>NUCLEOTIDE SEQUENCE [LARGE SCALE GENOMIC DNA]</scope>
    <source>
        <strain evidence="3">cv. 10/8</strain>
        <tissue evidence="2">Leaf</tissue>
    </source>
</reference>
<evidence type="ECO:0000313" key="2">
    <source>
        <dbReference type="EMBL" id="MCI89217.1"/>
    </source>
</evidence>
<dbReference type="Proteomes" id="UP000265520">
    <property type="component" value="Unassembled WGS sequence"/>
</dbReference>
<name>A0A392VMV0_9FABA</name>